<comment type="subcellular location">
    <subcellularLocation>
        <location evidence="1">Membrane</location>
        <topology evidence="1">Multi-pass membrane protein</topology>
    </subcellularLocation>
</comment>
<dbReference type="InterPro" id="IPR000537">
    <property type="entry name" value="UbiA_prenyltransferase"/>
</dbReference>
<feature type="transmembrane region" description="Helical" evidence="8">
    <location>
        <begin position="487"/>
        <end position="503"/>
    </location>
</feature>
<accession>Q7RBD0</accession>
<evidence type="ECO:0000256" key="5">
    <source>
        <dbReference type="ARBA" id="ARBA00023133"/>
    </source>
</evidence>
<feature type="transmembrane region" description="Helical" evidence="8">
    <location>
        <begin position="551"/>
        <end position="573"/>
    </location>
</feature>
<dbReference type="PANTHER" id="PTHR43448">
    <property type="entry name" value="PROTOHEME IX FARNESYLTRANSFERASE, MITOCHONDRIAL"/>
    <property type="match status" value="1"/>
</dbReference>
<dbReference type="GO" id="GO:0008495">
    <property type="term" value="F:protoheme IX farnesyltransferase activity"/>
    <property type="evidence" value="ECO:0007669"/>
    <property type="project" value="InterPro"/>
</dbReference>
<dbReference type="InterPro" id="IPR044878">
    <property type="entry name" value="UbiA_sf"/>
</dbReference>
<keyword evidence="2" id="KW-0808">Transferase</keyword>
<keyword evidence="6 8" id="KW-0472">Membrane</keyword>
<evidence type="ECO:0000256" key="8">
    <source>
        <dbReference type="SAM" id="Phobius"/>
    </source>
</evidence>
<keyword evidence="4 8" id="KW-1133">Transmembrane helix</keyword>
<sequence length="590" mass="69233">MPISEKKNKFVMYVRNKNSKIGWHNNFVKTKGNERVYNLQYPIYYIYNNSKNKNIINKFVKYKVNKNENIINSNIIGEGLLRFNKCVLNGKRTHSINIATQNYYNFCENKKKKIENENKCGEENEKSNLDIPVKCNIQLIPNINKNVYASFIHSDKVKNETCQNYVLMNNKINMNKINSVGKMISESLIENSNMNKKWYEIEYDEKKKKKSSIDLVKLKIQNYLDLSKSKLTLWVTINSTFGYFMLGGNNIYELLSLSCGIFLCSSSANTFNQIIEKDIDKLMNRTNKRPLACNNKKISLTHAKIFGCSTAAIGCSLLYYFNNPLTSFLGLFNILLYTCLYTPLKRKTPYNTHVGSIVGSIPMLMGCVAVEQNLFIPEAWILFSIQLLWQFPHFYSLAYLYKEDYLKGKYKMFPLKDNQNGLYTAQLCRPYLIVLSSLPFLFFFCGYTSYMYILASLIPNIFIYYKFQQIIQKPSKKGFRSFFKHSLWHIILLLALSSYHTQIPDKKNSVHTKRDILTNEKQINKISQDNINNSEHPITKFKKRLLKFCVVFSYVVFALLIIIKYIPCFCIFFRNFFIFFFRNFFDVFSI</sequence>
<dbReference type="HAMAP" id="MF_00154">
    <property type="entry name" value="CyoE_CtaB"/>
    <property type="match status" value="1"/>
</dbReference>
<dbReference type="Pfam" id="PF01040">
    <property type="entry name" value="UbiA"/>
    <property type="match status" value="1"/>
</dbReference>
<protein>
    <recommendedName>
        <fullName evidence="7">Heme O synthase</fullName>
    </recommendedName>
</protein>
<evidence type="ECO:0000313" key="9">
    <source>
        <dbReference type="EMBL" id="EAA18381.1"/>
    </source>
</evidence>
<feature type="transmembrane region" description="Helical" evidence="8">
    <location>
        <begin position="381"/>
        <end position="401"/>
    </location>
</feature>
<evidence type="ECO:0000256" key="3">
    <source>
        <dbReference type="ARBA" id="ARBA00022692"/>
    </source>
</evidence>
<dbReference type="GO" id="GO:0006784">
    <property type="term" value="P:heme A biosynthetic process"/>
    <property type="evidence" value="ECO:0007669"/>
    <property type="project" value="TreeGrafter"/>
</dbReference>
<name>Q7RBD0_PLAYO</name>
<comment type="caution">
    <text evidence="9">The sequence shown here is derived from an EMBL/GenBank/DDBJ whole genome shotgun (WGS) entry which is preliminary data.</text>
</comment>
<dbReference type="InParanoid" id="Q7RBD0"/>
<feature type="transmembrane region" description="Helical" evidence="8">
    <location>
        <begin position="450"/>
        <end position="467"/>
    </location>
</feature>
<keyword evidence="5" id="KW-0350">Heme biosynthesis</keyword>
<dbReference type="FunCoup" id="Q7RBD0">
    <property type="interactions" value="95"/>
</dbReference>
<evidence type="ECO:0000256" key="6">
    <source>
        <dbReference type="ARBA" id="ARBA00023136"/>
    </source>
</evidence>
<evidence type="ECO:0000256" key="7">
    <source>
        <dbReference type="ARBA" id="ARBA00030253"/>
    </source>
</evidence>
<reference evidence="9 10" key="1">
    <citation type="journal article" date="2002" name="Nature">
        <title>Genome sequence and comparative analysis of the model rodent malaria parasite Plasmodium yoelii yoelii.</title>
        <authorList>
            <person name="Carlton J.M."/>
            <person name="Angiuoli S.V."/>
            <person name="Suh B.B."/>
            <person name="Kooij T.W."/>
            <person name="Pertea M."/>
            <person name="Silva J.C."/>
            <person name="Ermolaeva M.D."/>
            <person name="Allen J.E."/>
            <person name="Selengut J.D."/>
            <person name="Koo H.L."/>
            <person name="Peterson J.D."/>
            <person name="Pop M."/>
            <person name="Kosack D.S."/>
            <person name="Shumway M.F."/>
            <person name="Bidwell S.L."/>
            <person name="Shallom S.J."/>
            <person name="van Aken S.E."/>
            <person name="Riedmuller S.B."/>
            <person name="Feldblyum T.V."/>
            <person name="Cho J.K."/>
            <person name="Quackenbush J."/>
            <person name="Sedegah M."/>
            <person name="Shoaibi A."/>
            <person name="Cummings L.M."/>
            <person name="Florens L."/>
            <person name="Yates J.R."/>
            <person name="Raine J.D."/>
            <person name="Sinden R.E."/>
            <person name="Harris M.A."/>
            <person name="Cunningham D.A."/>
            <person name="Preiser P.R."/>
            <person name="Bergman L.W."/>
            <person name="Vaidya A.B."/>
            <person name="van Lin L.H."/>
            <person name="Janse C.J."/>
            <person name="Waters A.P."/>
            <person name="Smith H.O."/>
            <person name="White O.R."/>
            <person name="Salzberg S.L."/>
            <person name="Venter J.C."/>
            <person name="Fraser C.M."/>
            <person name="Hoffman S.L."/>
            <person name="Gardner M.J."/>
            <person name="Carucci D.J."/>
        </authorList>
    </citation>
    <scope>NUCLEOTIDE SEQUENCE [LARGE SCALE GENOMIC DNA]</scope>
    <source>
        <strain evidence="9 10">17XNL</strain>
    </source>
</reference>
<feature type="transmembrane region" description="Helical" evidence="8">
    <location>
        <begin position="422"/>
        <end position="444"/>
    </location>
</feature>
<dbReference type="PaxDb" id="73239-Q7RBD0"/>
<evidence type="ECO:0000313" key="10">
    <source>
        <dbReference type="Proteomes" id="UP000008553"/>
    </source>
</evidence>
<dbReference type="AlphaFoldDB" id="Q7RBD0"/>
<dbReference type="NCBIfam" id="TIGR01473">
    <property type="entry name" value="cyoE_ctaB"/>
    <property type="match status" value="1"/>
</dbReference>
<gene>
    <name evidence="9" type="ORF">PY06214</name>
</gene>
<dbReference type="PANTHER" id="PTHR43448:SF2">
    <property type="entry name" value="PROTOHEME IX FARNESYLTRANSFERASE, MITOCHONDRIAL"/>
    <property type="match status" value="1"/>
</dbReference>
<dbReference type="InterPro" id="IPR006369">
    <property type="entry name" value="Protohaem_IX_farnesylTrfase"/>
</dbReference>
<dbReference type="Gene3D" id="1.10.357.140">
    <property type="entry name" value="UbiA prenyltransferase"/>
    <property type="match status" value="1"/>
</dbReference>
<dbReference type="CDD" id="cd13957">
    <property type="entry name" value="PT_UbiA_Cox10"/>
    <property type="match status" value="1"/>
</dbReference>
<keyword evidence="10" id="KW-1185">Reference proteome</keyword>
<organism evidence="9 10">
    <name type="scientific">Plasmodium yoelii yoelii</name>
    <dbReference type="NCBI Taxonomy" id="73239"/>
    <lineage>
        <taxon>Eukaryota</taxon>
        <taxon>Sar</taxon>
        <taxon>Alveolata</taxon>
        <taxon>Apicomplexa</taxon>
        <taxon>Aconoidasida</taxon>
        <taxon>Haemosporida</taxon>
        <taxon>Plasmodiidae</taxon>
        <taxon>Plasmodium</taxon>
        <taxon>Plasmodium (Vinckeia)</taxon>
    </lineage>
</organism>
<dbReference type="EMBL" id="AABL01002077">
    <property type="protein sequence ID" value="EAA18381.1"/>
    <property type="molecule type" value="Genomic_DNA"/>
</dbReference>
<dbReference type="GO" id="GO:0005739">
    <property type="term" value="C:mitochondrion"/>
    <property type="evidence" value="ECO:0007669"/>
    <property type="project" value="TreeGrafter"/>
</dbReference>
<dbReference type="Proteomes" id="UP000008553">
    <property type="component" value="Unassembled WGS sequence"/>
</dbReference>
<evidence type="ECO:0000256" key="1">
    <source>
        <dbReference type="ARBA" id="ARBA00004141"/>
    </source>
</evidence>
<keyword evidence="3 8" id="KW-0812">Transmembrane</keyword>
<dbReference type="GO" id="GO:0016020">
    <property type="term" value="C:membrane"/>
    <property type="evidence" value="ECO:0007669"/>
    <property type="project" value="UniProtKB-SubCell"/>
</dbReference>
<evidence type="ECO:0000256" key="2">
    <source>
        <dbReference type="ARBA" id="ARBA00022679"/>
    </source>
</evidence>
<feature type="transmembrane region" description="Helical" evidence="8">
    <location>
        <begin position="327"/>
        <end position="344"/>
    </location>
</feature>
<dbReference type="STRING" id="73239.Q7RBD0"/>
<dbReference type="KEGG" id="pyo:PY17X_1237500"/>
<feature type="transmembrane region" description="Helical" evidence="8">
    <location>
        <begin position="356"/>
        <end position="375"/>
    </location>
</feature>
<proteinExistence type="inferred from homology"/>
<evidence type="ECO:0000256" key="4">
    <source>
        <dbReference type="ARBA" id="ARBA00022989"/>
    </source>
</evidence>